<proteinExistence type="predicted"/>
<reference evidence="3 4" key="1">
    <citation type="submission" date="2017-04" db="EMBL/GenBank/DDBJ databases">
        <authorList>
            <person name="Afonso C.L."/>
            <person name="Miller P.J."/>
            <person name="Scott M.A."/>
            <person name="Spackman E."/>
            <person name="Goraichik I."/>
            <person name="Dimitrov K.M."/>
            <person name="Suarez D.L."/>
            <person name="Swayne D.E."/>
        </authorList>
    </citation>
    <scope>NUCLEOTIDE SEQUENCE [LARGE SCALE GENOMIC DNA]</scope>
    <source>
        <strain evidence="3 4">N3/975</strain>
    </source>
</reference>
<dbReference type="GO" id="GO:0080120">
    <property type="term" value="P:CAAX-box protein maturation"/>
    <property type="evidence" value="ECO:0007669"/>
    <property type="project" value="UniProtKB-ARBA"/>
</dbReference>
<dbReference type="InterPro" id="IPR003675">
    <property type="entry name" value="Rce1/LyrA-like_dom"/>
</dbReference>
<dbReference type="Pfam" id="PF02517">
    <property type="entry name" value="Rce1-like"/>
    <property type="match status" value="1"/>
</dbReference>
<keyword evidence="1" id="KW-0472">Membrane</keyword>
<gene>
    <name evidence="3" type="ORF">SAMN05661091_4785</name>
</gene>
<accession>A0A1X7HQ79</accession>
<keyword evidence="3" id="KW-0645">Protease</keyword>
<dbReference type="Proteomes" id="UP000192940">
    <property type="component" value="Chromosome I"/>
</dbReference>
<keyword evidence="3" id="KW-0378">Hydrolase</keyword>
<evidence type="ECO:0000313" key="3">
    <source>
        <dbReference type="EMBL" id="SMF89807.1"/>
    </source>
</evidence>
<dbReference type="RefSeq" id="WP_208915495.1">
    <property type="nucleotide sequence ID" value="NZ_LT840184.1"/>
</dbReference>
<feature type="transmembrane region" description="Helical" evidence="1">
    <location>
        <begin position="115"/>
        <end position="138"/>
    </location>
</feature>
<evidence type="ECO:0000313" key="4">
    <source>
        <dbReference type="Proteomes" id="UP000192940"/>
    </source>
</evidence>
<feature type="transmembrane region" description="Helical" evidence="1">
    <location>
        <begin position="150"/>
        <end position="167"/>
    </location>
</feature>
<feature type="transmembrane region" description="Helical" evidence="1">
    <location>
        <begin position="173"/>
        <end position="193"/>
    </location>
</feature>
<name>A0A1X7HQ79_9BACL</name>
<feature type="transmembrane region" description="Helical" evidence="1">
    <location>
        <begin position="74"/>
        <end position="95"/>
    </location>
</feature>
<feature type="transmembrane region" description="Helical" evidence="1">
    <location>
        <begin position="7"/>
        <end position="24"/>
    </location>
</feature>
<dbReference type="AlphaFoldDB" id="A0A1X7HQ79"/>
<dbReference type="GO" id="GO:0004175">
    <property type="term" value="F:endopeptidase activity"/>
    <property type="evidence" value="ECO:0007669"/>
    <property type="project" value="UniProtKB-ARBA"/>
</dbReference>
<feature type="transmembrane region" description="Helical" evidence="1">
    <location>
        <begin position="205"/>
        <end position="224"/>
    </location>
</feature>
<dbReference type="PROSITE" id="PS51257">
    <property type="entry name" value="PROKAR_LIPOPROTEIN"/>
    <property type="match status" value="1"/>
</dbReference>
<feature type="transmembrane region" description="Helical" evidence="1">
    <location>
        <begin position="36"/>
        <end position="53"/>
    </location>
</feature>
<feature type="domain" description="CAAX prenyl protease 2/Lysostaphin resistance protein A-like" evidence="2">
    <location>
        <begin position="114"/>
        <end position="212"/>
    </location>
</feature>
<evidence type="ECO:0000256" key="1">
    <source>
        <dbReference type="SAM" id="Phobius"/>
    </source>
</evidence>
<dbReference type="STRING" id="1313296.SAMN05661091_4785"/>
<keyword evidence="1" id="KW-0812">Transmembrane</keyword>
<organism evidence="3 4">
    <name type="scientific">Paenibacillus uliginis N3/975</name>
    <dbReference type="NCBI Taxonomy" id="1313296"/>
    <lineage>
        <taxon>Bacteria</taxon>
        <taxon>Bacillati</taxon>
        <taxon>Bacillota</taxon>
        <taxon>Bacilli</taxon>
        <taxon>Bacillales</taxon>
        <taxon>Paenibacillaceae</taxon>
        <taxon>Paenibacillus</taxon>
    </lineage>
</organism>
<keyword evidence="1" id="KW-1133">Transmembrane helix</keyword>
<dbReference type="GO" id="GO:0006508">
    <property type="term" value="P:proteolysis"/>
    <property type="evidence" value="ECO:0007669"/>
    <property type="project" value="UniProtKB-KW"/>
</dbReference>
<keyword evidence="4" id="KW-1185">Reference proteome</keyword>
<dbReference type="EMBL" id="LT840184">
    <property type="protein sequence ID" value="SMF89807.1"/>
    <property type="molecule type" value="Genomic_DNA"/>
</dbReference>
<sequence length="225" mass="25464">MNTRKNIISIITMIVIGCIAMAYVDAVISPDYAVKSIIKILIFLTLPIVYSLISKEVSFRPLFKFEKKEMRFSILLGLGVYVFILGSYFLIGPYFDFTQVTESLQSNIGVNAGNFVFVAIYISIVNSLLEEFFFRGFAFLTLKKLTGRKFAYIFSAGAFSVYHIAMMTSWFTVPLFIVLIVSLFVAGLLFNWLNERNGNIYTSWMVHMCANLAINTIGFTLFGLV</sequence>
<evidence type="ECO:0000259" key="2">
    <source>
        <dbReference type="Pfam" id="PF02517"/>
    </source>
</evidence>
<protein>
    <submittedName>
        <fullName evidence="3">CAAX protease self-immunity</fullName>
    </submittedName>
</protein>